<proteinExistence type="predicted"/>
<feature type="compositionally biased region" description="Basic and acidic residues" evidence="1">
    <location>
        <begin position="113"/>
        <end position="123"/>
    </location>
</feature>
<evidence type="ECO:0000313" key="3">
    <source>
        <dbReference type="Proteomes" id="UP001240984"/>
    </source>
</evidence>
<comment type="caution">
    <text evidence="2">The sequence shown here is derived from an EMBL/GenBank/DDBJ whole genome shotgun (WGS) entry which is preliminary data.</text>
</comment>
<gene>
    <name evidence="2" type="ORF">J2S43_003641</name>
</gene>
<accession>A0ABT9MUM3</accession>
<feature type="region of interest" description="Disordered" evidence="1">
    <location>
        <begin position="110"/>
        <end position="152"/>
    </location>
</feature>
<keyword evidence="3" id="KW-1185">Reference proteome</keyword>
<feature type="region of interest" description="Disordered" evidence="1">
    <location>
        <begin position="168"/>
        <end position="187"/>
    </location>
</feature>
<dbReference type="RefSeq" id="WP_306830685.1">
    <property type="nucleotide sequence ID" value="NZ_JAUSRA010000001.1"/>
</dbReference>
<sequence>MAEPSRLVRVAGAADRPLGYVIADGLVLTAEHHPGRLDDAVEVEDYLGHAPSTPGRLIWSDPVMEVALVEVPAAAGESRLPASRFGRILSSGTELEVSALALVRPDAEVPEVPEQRIPPEGDNVRPIGTARPRGHEPRPAWAGPTRQTRIVTGPPDPISALRALEALQPPDDEPETPADHADEDETTDLAVVIPGRVRVSDGLYQLELDAEPLPPGLAGAPVFARGLLLGVITDDAFRPGRRSLTLTPVWRLLRDRTFSRPVGRFTKRPVVSEPVELAHALIDPYAGPDRVVARAAEGPYPPLLTAEAAVVPFRGRVREIRDLTAWCNAEDRTVHMLMHAPSGEGKTRLAAELLTRLRAQGWLGGVAGDLRRLIAGLDAVDGPTAPTLIIVDDAETRPAALLAEVLDRLAMGRRARIRALMLAKSSGSWMLGLSDRTRLAGIRTLALGPLYPDPAVRGAEQRRAARAFAEVFDRGMPGSPYTAVVEQTPRPMTEALPAFGHALTLQAAALLWAIGRPLPDAGRYYHDPLAALLRHEDRYLNRVADKHRITPNRAARARLVAVATLFGATSADEARTLLGSHNGTGDVDAWLSELYPAERGGHWRPVRPALVAEELVVRALLPAGAALRAADLALFVPRATHHQRVRMLALLTSAAARHPALAGVLRDLVRRHPDALAPAVPDVRARVPDPSPLLRAFADVGPTVAAPTPAATATPAAPIPDRLYAYVASATSRGLTWWRILCEVDAPHLRLKATTEAPDGGAPLVIASIAWLGGVTGRHTVRPAPHPDEWHRIEMPAPTEAVLGSVAVVGDRNFPTPAMLLVSPEPLTIPPIPVGRATESAGGQLGRALGALPLARPPSAAPPDPFYR</sequence>
<reference evidence="2 3" key="1">
    <citation type="submission" date="2023-07" db="EMBL/GenBank/DDBJ databases">
        <title>Sequencing the genomes of 1000 actinobacteria strains.</title>
        <authorList>
            <person name="Klenk H.-P."/>
        </authorList>
    </citation>
    <scope>NUCLEOTIDE SEQUENCE [LARGE SCALE GENOMIC DNA]</scope>
    <source>
        <strain evidence="2 3">DSM 44710</strain>
    </source>
</reference>
<evidence type="ECO:0000313" key="2">
    <source>
        <dbReference type="EMBL" id="MDP9795129.1"/>
    </source>
</evidence>
<feature type="compositionally biased region" description="Acidic residues" evidence="1">
    <location>
        <begin position="170"/>
        <end position="187"/>
    </location>
</feature>
<organism evidence="2 3">
    <name type="scientific">Catenuloplanes nepalensis</name>
    <dbReference type="NCBI Taxonomy" id="587533"/>
    <lineage>
        <taxon>Bacteria</taxon>
        <taxon>Bacillati</taxon>
        <taxon>Actinomycetota</taxon>
        <taxon>Actinomycetes</taxon>
        <taxon>Micromonosporales</taxon>
        <taxon>Micromonosporaceae</taxon>
        <taxon>Catenuloplanes</taxon>
    </lineage>
</organism>
<dbReference type="Proteomes" id="UP001240984">
    <property type="component" value="Unassembled WGS sequence"/>
</dbReference>
<name>A0ABT9MUM3_9ACTN</name>
<evidence type="ECO:0000256" key="1">
    <source>
        <dbReference type="SAM" id="MobiDB-lite"/>
    </source>
</evidence>
<protein>
    <submittedName>
        <fullName evidence="2">Uncharacterized protein</fullName>
    </submittedName>
</protein>
<dbReference type="EMBL" id="JAUSRA010000001">
    <property type="protein sequence ID" value="MDP9795129.1"/>
    <property type="molecule type" value="Genomic_DNA"/>
</dbReference>